<proteinExistence type="predicted"/>
<name>K1Q720_MAGGI</name>
<sequence length="99" mass="11194">MDSISISDNEKAKRQRKMNWDPKEEVVLVEEVSKREQLLFGKLDGPGRTTVDKGNAWKEVMDLLNAMDFLHLEELFPGGEGGVLQHYWQGIKYGSGATV</sequence>
<dbReference type="Pfam" id="PF13873">
    <property type="entry name" value="Myb_DNA-bind_5"/>
    <property type="match status" value="1"/>
</dbReference>
<organism evidence="2">
    <name type="scientific">Magallana gigas</name>
    <name type="common">Pacific oyster</name>
    <name type="synonym">Crassostrea gigas</name>
    <dbReference type="NCBI Taxonomy" id="29159"/>
    <lineage>
        <taxon>Eukaryota</taxon>
        <taxon>Metazoa</taxon>
        <taxon>Spiralia</taxon>
        <taxon>Lophotrochozoa</taxon>
        <taxon>Mollusca</taxon>
        <taxon>Bivalvia</taxon>
        <taxon>Autobranchia</taxon>
        <taxon>Pteriomorphia</taxon>
        <taxon>Ostreida</taxon>
        <taxon>Ostreoidea</taxon>
        <taxon>Ostreidae</taxon>
        <taxon>Magallana</taxon>
    </lineage>
</organism>
<dbReference type="HOGENOM" id="CLU_2322624_0_0_1"/>
<evidence type="ECO:0000313" key="2">
    <source>
        <dbReference type="EMBL" id="EKC27049.1"/>
    </source>
</evidence>
<protein>
    <recommendedName>
        <fullName evidence="1">Myb/SANT-like DNA-binding domain-containing protein</fullName>
    </recommendedName>
</protein>
<feature type="domain" description="Myb/SANT-like DNA-binding" evidence="1">
    <location>
        <begin position="16"/>
        <end position="70"/>
    </location>
</feature>
<dbReference type="InParanoid" id="K1Q720"/>
<dbReference type="AlphaFoldDB" id="K1Q720"/>
<dbReference type="EMBL" id="JH816690">
    <property type="protein sequence ID" value="EKC27049.1"/>
    <property type="molecule type" value="Genomic_DNA"/>
</dbReference>
<evidence type="ECO:0000259" key="1">
    <source>
        <dbReference type="Pfam" id="PF13873"/>
    </source>
</evidence>
<accession>K1Q720</accession>
<gene>
    <name evidence="2" type="ORF">CGI_10006744</name>
</gene>
<dbReference type="InterPro" id="IPR028002">
    <property type="entry name" value="Myb_DNA-bind_5"/>
</dbReference>
<reference evidence="2" key="1">
    <citation type="journal article" date="2012" name="Nature">
        <title>The oyster genome reveals stress adaptation and complexity of shell formation.</title>
        <authorList>
            <person name="Zhang G."/>
            <person name="Fang X."/>
            <person name="Guo X."/>
            <person name="Li L."/>
            <person name="Luo R."/>
            <person name="Xu F."/>
            <person name="Yang P."/>
            <person name="Zhang L."/>
            <person name="Wang X."/>
            <person name="Qi H."/>
            <person name="Xiong Z."/>
            <person name="Que H."/>
            <person name="Xie Y."/>
            <person name="Holland P.W."/>
            <person name="Paps J."/>
            <person name="Zhu Y."/>
            <person name="Wu F."/>
            <person name="Chen Y."/>
            <person name="Wang J."/>
            <person name="Peng C."/>
            <person name="Meng J."/>
            <person name="Yang L."/>
            <person name="Liu J."/>
            <person name="Wen B."/>
            <person name="Zhang N."/>
            <person name="Huang Z."/>
            <person name="Zhu Q."/>
            <person name="Feng Y."/>
            <person name="Mount A."/>
            <person name="Hedgecock D."/>
            <person name="Xu Z."/>
            <person name="Liu Y."/>
            <person name="Domazet-Loso T."/>
            <person name="Du Y."/>
            <person name="Sun X."/>
            <person name="Zhang S."/>
            <person name="Liu B."/>
            <person name="Cheng P."/>
            <person name="Jiang X."/>
            <person name="Li J."/>
            <person name="Fan D."/>
            <person name="Wang W."/>
            <person name="Fu W."/>
            <person name="Wang T."/>
            <person name="Wang B."/>
            <person name="Zhang J."/>
            <person name="Peng Z."/>
            <person name="Li Y."/>
            <person name="Li N."/>
            <person name="Wang J."/>
            <person name="Chen M."/>
            <person name="He Y."/>
            <person name="Tan F."/>
            <person name="Song X."/>
            <person name="Zheng Q."/>
            <person name="Huang R."/>
            <person name="Yang H."/>
            <person name="Du X."/>
            <person name="Chen L."/>
            <person name="Yang M."/>
            <person name="Gaffney P.M."/>
            <person name="Wang S."/>
            <person name="Luo L."/>
            <person name="She Z."/>
            <person name="Ming Y."/>
            <person name="Huang W."/>
            <person name="Zhang S."/>
            <person name="Huang B."/>
            <person name="Zhang Y."/>
            <person name="Qu T."/>
            <person name="Ni P."/>
            <person name="Miao G."/>
            <person name="Wang J."/>
            <person name="Wang Q."/>
            <person name="Steinberg C.E."/>
            <person name="Wang H."/>
            <person name="Li N."/>
            <person name="Qian L."/>
            <person name="Zhang G."/>
            <person name="Li Y."/>
            <person name="Yang H."/>
            <person name="Liu X."/>
            <person name="Wang J."/>
            <person name="Yin Y."/>
            <person name="Wang J."/>
        </authorList>
    </citation>
    <scope>NUCLEOTIDE SEQUENCE [LARGE SCALE GENOMIC DNA]</scope>
    <source>
        <strain evidence="2">05x7-T-G4-1.051#20</strain>
    </source>
</reference>